<accession>A0A8W8JNE0</accession>
<evidence type="ECO:0000313" key="2">
    <source>
        <dbReference type="Proteomes" id="UP000005408"/>
    </source>
</evidence>
<proteinExistence type="predicted"/>
<protein>
    <submittedName>
        <fullName evidence="1">Uncharacterized protein</fullName>
    </submittedName>
</protein>
<reference evidence="1" key="1">
    <citation type="submission" date="2022-08" db="UniProtKB">
        <authorList>
            <consortium name="EnsemblMetazoa"/>
        </authorList>
    </citation>
    <scope>IDENTIFICATION</scope>
    <source>
        <strain evidence="1">05x7-T-G4-1.051#20</strain>
    </source>
</reference>
<sequence>MSKANGESCPISRMTVQVVEDCPDSLEKWNRAAERKNCAAFATQCGGPKELQYHCVINPFVNETIEVCAYAQNIVFGHCSEYSISGNMVQRNRRAKCNMLKNNPCPVFYRSTEAYKLLCVHNYYCSSFVRLFDYDRIISEQRFDSIFF</sequence>
<organism evidence="1 2">
    <name type="scientific">Magallana gigas</name>
    <name type="common">Pacific oyster</name>
    <name type="synonym">Crassostrea gigas</name>
    <dbReference type="NCBI Taxonomy" id="29159"/>
    <lineage>
        <taxon>Eukaryota</taxon>
        <taxon>Metazoa</taxon>
        <taxon>Spiralia</taxon>
        <taxon>Lophotrochozoa</taxon>
        <taxon>Mollusca</taxon>
        <taxon>Bivalvia</taxon>
        <taxon>Autobranchia</taxon>
        <taxon>Pteriomorphia</taxon>
        <taxon>Ostreida</taxon>
        <taxon>Ostreoidea</taxon>
        <taxon>Ostreidae</taxon>
        <taxon>Magallana</taxon>
    </lineage>
</organism>
<dbReference type="AlphaFoldDB" id="A0A8W8JNE0"/>
<dbReference type="EnsemblMetazoa" id="G19514.1">
    <property type="protein sequence ID" value="G19514.1:cds"/>
    <property type="gene ID" value="G19514"/>
</dbReference>
<dbReference type="Proteomes" id="UP000005408">
    <property type="component" value="Unassembled WGS sequence"/>
</dbReference>
<name>A0A8W8JNE0_MAGGI</name>
<keyword evidence="2" id="KW-1185">Reference proteome</keyword>
<evidence type="ECO:0000313" key="1">
    <source>
        <dbReference type="EnsemblMetazoa" id="G19514.1:cds"/>
    </source>
</evidence>